<comment type="subcellular location">
    <subcellularLocation>
        <location evidence="1 8">Cell outer membrane</location>
        <topology evidence="1 8">Multi-pass membrane protein</topology>
    </subcellularLocation>
</comment>
<dbReference type="PANTHER" id="PTHR30069:SF42">
    <property type="entry name" value="FERRIC AEROBACTIN RECEPTOR"/>
    <property type="match status" value="1"/>
</dbReference>
<keyword evidence="9" id="KW-0732">Signal</keyword>
<reference evidence="11 12" key="1">
    <citation type="journal article" date="2015" name="Int. J. Syst. Evol. Microbiol.">
        <title>Description of Sphingopyxis fribergensis sp. nov. - a soil bacterium with the ability to degrade styrene and phenylacetic acid.</title>
        <authorList>
            <person name="Oelschlagel M."/>
            <person name="Ruckert C."/>
            <person name="Kalinowski J."/>
            <person name="Schmidt G."/>
            <person name="Schlomann M."/>
            <person name="Tischler D."/>
        </authorList>
    </citation>
    <scope>NUCLEOTIDE SEQUENCE [LARGE SCALE GENOMIC DNA]</scope>
    <source>
        <strain evidence="11 12">Kp5.2</strain>
    </source>
</reference>
<keyword evidence="6 8" id="KW-0472">Membrane</keyword>
<keyword evidence="4 8" id="KW-0812">Transmembrane</keyword>
<dbReference type="EMBL" id="CP009122">
    <property type="protein sequence ID" value="AJA10564.1"/>
    <property type="molecule type" value="Genomic_DNA"/>
</dbReference>
<feature type="signal peptide" evidence="9">
    <location>
        <begin position="1"/>
        <end position="21"/>
    </location>
</feature>
<name>A0A0A7PKQ3_9SPHN</name>
<dbReference type="Proteomes" id="UP000030907">
    <property type="component" value="Chromosome"/>
</dbReference>
<feature type="chain" id="PRO_5002031863" evidence="9">
    <location>
        <begin position="22"/>
        <end position="745"/>
    </location>
</feature>
<keyword evidence="2 8" id="KW-0813">Transport</keyword>
<comment type="similarity">
    <text evidence="8">Belongs to the TonB-dependent receptor family.</text>
</comment>
<organism evidence="11 12">
    <name type="scientific">Sphingopyxis fribergensis</name>
    <dbReference type="NCBI Taxonomy" id="1515612"/>
    <lineage>
        <taxon>Bacteria</taxon>
        <taxon>Pseudomonadati</taxon>
        <taxon>Pseudomonadota</taxon>
        <taxon>Alphaproteobacteria</taxon>
        <taxon>Sphingomonadales</taxon>
        <taxon>Sphingomonadaceae</taxon>
        <taxon>Sphingopyxis</taxon>
    </lineage>
</organism>
<dbReference type="CDD" id="cd01347">
    <property type="entry name" value="ligand_gated_channel"/>
    <property type="match status" value="1"/>
</dbReference>
<dbReference type="HOGENOM" id="CLU_015930_0_0_5"/>
<dbReference type="STRING" id="1515612.SKP52_18470"/>
<dbReference type="InterPro" id="IPR039426">
    <property type="entry name" value="TonB-dep_rcpt-like"/>
</dbReference>
<sequence length="745" mass="79338">MNRKFAFAALVCTALSSPAFAQDSAPVTAAPEGEDAIIVTAARTILPPNALPLTIDIIGKDALDQQLAISGSVTDAVANLTPSFSPTRQKLSGSGESLRGRSPLYAINGIPQSTPMRDGSRDGFTIDGFFVDRVELIFGSNALQGIGGTGGIVNQVTVGAPTQEGLSGRFLLQGTADNDFSKAGMGGKAGGLVQYKAGRFDATVGATYDIRGVFSDAKGRPLGLNLTQGETQDSKATNFFARLGYELSPSARLDLIASRFELKGDGDYVAIAGNRATGLPTSAVRGTPPGAPAANRTESVALSLTDTDLWGGNFVSQIFFNRSRDTFGGEINPIATFQDPAIAPVGTLFDQSQNRSRKLGAKFSYERAVPGFDDLTLTIGFDALVDKTEQALIATNRVWVPPSDFQSLAPFGQANLKLFDGIVRLAGGVRWENVTIKIDDFRTLASTTFVACSATVTTNCGPSTYAGVDVAGGKPKFDDLLINGGVIVEPWAGIRAYASYAEGFTVPDIGRITRSVKATGVDIDNFLDISPVVSNNREIGFEVKRGPLDASAAYFWSSSDKGQLLVTGADRMFDVQRLRVEIEGLEVNLGVQTPIDGLKLNVGYAHLVGRFDSDAVPDGKVDSDLDGVNISPDRINLAASYANGPFSARVQTQVYLKRRFDGKARAADDANGGPLQLDDNDFGGYTLTDATARYQTGIGGISLSVQNLFNKQYIDYSSDTRLPRDQLSYFAGRGRTFTLGWDYRF</sequence>
<keyword evidence="12" id="KW-1185">Reference proteome</keyword>
<dbReference type="PROSITE" id="PS52016">
    <property type="entry name" value="TONB_DEPENDENT_REC_3"/>
    <property type="match status" value="1"/>
</dbReference>
<accession>A0A0A7PKQ3</accession>
<dbReference type="Gene3D" id="2.40.170.20">
    <property type="entry name" value="TonB-dependent receptor, beta-barrel domain"/>
    <property type="match status" value="1"/>
</dbReference>
<protein>
    <submittedName>
        <fullName evidence="11">TonB-dependent receptor</fullName>
    </submittedName>
</protein>
<evidence type="ECO:0000259" key="10">
    <source>
        <dbReference type="Pfam" id="PF00593"/>
    </source>
</evidence>
<dbReference type="InterPro" id="IPR000531">
    <property type="entry name" value="Beta-barrel_TonB"/>
</dbReference>
<dbReference type="GO" id="GO:0015344">
    <property type="term" value="F:siderophore uptake transmembrane transporter activity"/>
    <property type="evidence" value="ECO:0007669"/>
    <property type="project" value="TreeGrafter"/>
</dbReference>
<evidence type="ECO:0000256" key="2">
    <source>
        <dbReference type="ARBA" id="ARBA00022448"/>
    </source>
</evidence>
<evidence type="ECO:0000313" key="11">
    <source>
        <dbReference type="EMBL" id="AJA10564.1"/>
    </source>
</evidence>
<dbReference type="Pfam" id="PF00593">
    <property type="entry name" value="TonB_dep_Rec_b-barrel"/>
    <property type="match status" value="1"/>
</dbReference>
<dbReference type="KEGG" id="sphk:SKP52_18470"/>
<keyword evidence="11" id="KW-0675">Receptor</keyword>
<evidence type="ECO:0000256" key="8">
    <source>
        <dbReference type="PROSITE-ProRule" id="PRU01360"/>
    </source>
</evidence>
<dbReference type="InterPro" id="IPR037066">
    <property type="entry name" value="Plug_dom_sf"/>
</dbReference>
<dbReference type="InterPro" id="IPR036942">
    <property type="entry name" value="Beta-barrel_TonB_sf"/>
</dbReference>
<evidence type="ECO:0000256" key="5">
    <source>
        <dbReference type="ARBA" id="ARBA00023077"/>
    </source>
</evidence>
<evidence type="ECO:0000256" key="4">
    <source>
        <dbReference type="ARBA" id="ARBA00022692"/>
    </source>
</evidence>
<evidence type="ECO:0000256" key="9">
    <source>
        <dbReference type="SAM" id="SignalP"/>
    </source>
</evidence>
<dbReference type="OrthoDB" id="9760333at2"/>
<evidence type="ECO:0000256" key="6">
    <source>
        <dbReference type="ARBA" id="ARBA00023136"/>
    </source>
</evidence>
<dbReference type="Gene3D" id="2.170.130.10">
    <property type="entry name" value="TonB-dependent receptor, plug domain"/>
    <property type="match status" value="1"/>
</dbReference>
<keyword evidence="3 8" id="KW-1134">Transmembrane beta strand</keyword>
<keyword evidence="5" id="KW-0798">TonB box</keyword>
<dbReference type="SUPFAM" id="SSF56935">
    <property type="entry name" value="Porins"/>
    <property type="match status" value="1"/>
</dbReference>
<evidence type="ECO:0000256" key="7">
    <source>
        <dbReference type="ARBA" id="ARBA00023237"/>
    </source>
</evidence>
<proteinExistence type="inferred from homology"/>
<evidence type="ECO:0000256" key="3">
    <source>
        <dbReference type="ARBA" id="ARBA00022452"/>
    </source>
</evidence>
<dbReference type="PANTHER" id="PTHR30069">
    <property type="entry name" value="TONB-DEPENDENT OUTER MEMBRANE RECEPTOR"/>
    <property type="match status" value="1"/>
</dbReference>
<evidence type="ECO:0000256" key="1">
    <source>
        <dbReference type="ARBA" id="ARBA00004571"/>
    </source>
</evidence>
<dbReference type="GO" id="GO:0009279">
    <property type="term" value="C:cell outer membrane"/>
    <property type="evidence" value="ECO:0007669"/>
    <property type="project" value="UniProtKB-SubCell"/>
</dbReference>
<dbReference type="RefSeq" id="WP_039577153.1">
    <property type="nucleotide sequence ID" value="NZ_CP009122.1"/>
</dbReference>
<feature type="domain" description="TonB-dependent receptor-like beta-barrel" evidence="10">
    <location>
        <begin position="266"/>
        <end position="708"/>
    </location>
</feature>
<dbReference type="AlphaFoldDB" id="A0A0A7PKQ3"/>
<gene>
    <name evidence="11" type="ORF">SKP52_18470</name>
</gene>
<keyword evidence="7 8" id="KW-0998">Cell outer membrane</keyword>
<dbReference type="GO" id="GO:0044718">
    <property type="term" value="P:siderophore transmembrane transport"/>
    <property type="evidence" value="ECO:0007669"/>
    <property type="project" value="TreeGrafter"/>
</dbReference>
<evidence type="ECO:0000313" key="12">
    <source>
        <dbReference type="Proteomes" id="UP000030907"/>
    </source>
</evidence>